<dbReference type="RefSeq" id="XP_016641835.1">
    <property type="nucleotide sequence ID" value="XM_016788544.1"/>
</dbReference>
<dbReference type="Proteomes" id="UP000028545">
    <property type="component" value="Unassembled WGS sequence"/>
</dbReference>
<sequence length="157" mass="17502">MVRILTSAAALLAFFGAVTGAPAVEEPQGNVTFTYRTLEEAQALAAKLKRSEPAEAAGLESRQIPAFGAYWADWDFQGASYYHRANIDGKGYYIGNDWNDRISSIKNFDYDKKCIYWTDWSGSACYGSGIILAGRTEYARLYSPYNDAISCRECSWN</sequence>
<name>A0A084G3X4_PSEDA</name>
<dbReference type="HOGENOM" id="CLU_1670394_0_0_1"/>
<dbReference type="VEuPathDB" id="FungiDB:SAPIO_CDS6443"/>
<dbReference type="OrthoDB" id="4654694at2759"/>
<reference evidence="2 3" key="1">
    <citation type="journal article" date="2014" name="Genome Announc.">
        <title>Draft genome sequence of the pathogenic fungus Scedosporium apiospermum.</title>
        <authorList>
            <person name="Vandeputte P."/>
            <person name="Ghamrawi S."/>
            <person name="Rechenmann M."/>
            <person name="Iltis A."/>
            <person name="Giraud S."/>
            <person name="Fleury M."/>
            <person name="Thornton C."/>
            <person name="Delhaes L."/>
            <person name="Meyer W."/>
            <person name="Papon N."/>
            <person name="Bouchara J.P."/>
        </authorList>
    </citation>
    <scope>NUCLEOTIDE SEQUENCE [LARGE SCALE GENOMIC DNA]</scope>
    <source>
        <strain evidence="2 3">IHEM 14462</strain>
    </source>
</reference>
<dbReference type="AlphaFoldDB" id="A0A084G3X4"/>
<feature type="chain" id="PRO_5001775237" evidence="1">
    <location>
        <begin position="21"/>
        <end position="157"/>
    </location>
</feature>
<organism evidence="2 3">
    <name type="scientific">Pseudallescheria apiosperma</name>
    <name type="common">Scedosporium apiospermum</name>
    <dbReference type="NCBI Taxonomy" id="563466"/>
    <lineage>
        <taxon>Eukaryota</taxon>
        <taxon>Fungi</taxon>
        <taxon>Dikarya</taxon>
        <taxon>Ascomycota</taxon>
        <taxon>Pezizomycotina</taxon>
        <taxon>Sordariomycetes</taxon>
        <taxon>Hypocreomycetidae</taxon>
        <taxon>Microascales</taxon>
        <taxon>Microascaceae</taxon>
        <taxon>Scedosporium</taxon>
    </lineage>
</organism>
<evidence type="ECO:0000256" key="1">
    <source>
        <dbReference type="SAM" id="SignalP"/>
    </source>
</evidence>
<accession>A0A084G3X4</accession>
<dbReference type="EMBL" id="JOWA01000103">
    <property type="protein sequence ID" value="KEZ42036.1"/>
    <property type="molecule type" value="Genomic_DNA"/>
</dbReference>
<evidence type="ECO:0000313" key="2">
    <source>
        <dbReference type="EMBL" id="KEZ42036.1"/>
    </source>
</evidence>
<feature type="signal peptide" evidence="1">
    <location>
        <begin position="1"/>
        <end position="20"/>
    </location>
</feature>
<keyword evidence="3" id="KW-1185">Reference proteome</keyword>
<proteinExistence type="predicted"/>
<comment type="caution">
    <text evidence="2">The sequence shown here is derived from an EMBL/GenBank/DDBJ whole genome shotgun (WGS) entry which is preliminary data.</text>
</comment>
<gene>
    <name evidence="2" type="ORF">SAPIO_CDS6443</name>
</gene>
<keyword evidence="1" id="KW-0732">Signal</keyword>
<dbReference type="KEGG" id="sapo:SAPIO_CDS6443"/>
<dbReference type="GeneID" id="27725515"/>
<protein>
    <submittedName>
        <fullName evidence="2">Uncharacterized protein</fullName>
    </submittedName>
</protein>
<evidence type="ECO:0000313" key="3">
    <source>
        <dbReference type="Proteomes" id="UP000028545"/>
    </source>
</evidence>